<reference evidence="1 2" key="1">
    <citation type="submission" date="2019-02" db="EMBL/GenBank/DDBJ databases">
        <title>Deep-cultivation of Planctomycetes and their phenomic and genomic characterization uncovers novel biology.</title>
        <authorList>
            <person name="Wiegand S."/>
            <person name="Jogler M."/>
            <person name="Boedeker C."/>
            <person name="Pinto D."/>
            <person name="Vollmers J."/>
            <person name="Rivas-Marin E."/>
            <person name="Kohn T."/>
            <person name="Peeters S.H."/>
            <person name="Heuer A."/>
            <person name="Rast P."/>
            <person name="Oberbeckmann S."/>
            <person name="Bunk B."/>
            <person name="Jeske O."/>
            <person name="Meyerdierks A."/>
            <person name="Storesund J.E."/>
            <person name="Kallscheuer N."/>
            <person name="Luecker S."/>
            <person name="Lage O.M."/>
            <person name="Pohl T."/>
            <person name="Merkel B.J."/>
            <person name="Hornburger P."/>
            <person name="Mueller R.-W."/>
            <person name="Bruemmer F."/>
            <person name="Labrenz M."/>
            <person name="Spormann A.M."/>
            <person name="Op den Camp H."/>
            <person name="Overmann J."/>
            <person name="Amann R."/>
            <person name="Jetten M.S.M."/>
            <person name="Mascher T."/>
            <person name="Medema M.H."/>
            <person name="Devos D.P."/>
            <person name="Kaster A.-K."/>
            <person name="Ovreas L."/>
            <person name="Rohde M."/>
            <person name="Galperin M.Y."/>
            <person name="Jogler C."/>
        </authorList>
    </citation>
    <scope>NUCLEOTIDE SEQUENCE [LARGE SCALE GENOMIC DNA]</scope>
    <source>
        <strain evidence="1 2">Mal52</strain>
    </source>
</reference>
<protein>
    <submittedName>
        <fullName evidence="1">Uncharacterized protein</fullName>
    </submittedName>
</protein>
<keyword evidence="2" id="KW-1185">Reference proteome</keyword>
<dbReference type="Proteomes" id="UP000319383">
    <property type="component" value="Chromosome"/>
</dbReference>
<evidence type="ECO:0000313" key="1">
    <source>
        <dbReference type="EMBL" id="QDU43442.1"/>
    </source>
</evidence>
<name>A0A517ZLT0_9PLAN</name>
<proteinExistence type="predicted"/>
<sequence length="259" mass="29358">MLELLRSLGMPDWLLRCASGEIIPPEFTFDVPCSLSYGLPPAILPVWSNSAGPDYIGVLHHWFGDRETTFVRYHTETKRFTELARTSDQLRIWIVFDFLCNVPDAEEVAEFANSTGLCPEDAVEDFFSEYQEDDDIAQHPAFRTSLPFRFVSVGGEYTGDFPFGAVALRRYCEFEVTDEMAAQSSDLPPWFDSVCKPELFTQLLKSNDLEGAWFCLNSSGWKSSEMKPAIQQLASQANIAELELLSKWLCENVPEDSTY</sequence>
<dbReference type="EMBL" id="CP036276">
    <property type="protein sequence ID" value="QDU43442.1"/>
    <property type="molecule type" value="Genomic_DNA"/>
</dbReference>
<evidence type="ECO:0000313" key="2">
    <source>
        <dbReference type="Proteomes" id="UP000319383"/>
    </source>
</evidence>
<gene>
    <name evidence="1" type="ORF">Mal52_19160</name>
</gene>
<organism evidence="1 2">
    <name type="scientific">Symmachiella dynata</name>
    <dbReference type="NCBI Taxonomy" id="2527995"/>
    <lineage>
        <taxon>Bacteria</taxon>
        <taxon>Pseudomonadati</taxon>
        <taxon>Planctomycetota</taxon>
        <taxon>Planctomycetia</taxon>
        <taxon>Planctomycetales</taxon>
        <taxon>Planctomycetaceae</taxon>
        <taxon>Symmachiella</taxon>
    </lineage>
</organism>
<accession>A0A517ZLT0</accession>
<dbReference type="AlphaFoldDB" id="A0A517ZLT0"/>
<dbReference type="KEGG" id="sdyn:Mal52_19160"/>